<keyword evidence="1" id="KW-0732">Signal</keyword>
<comment type="caution">
    <text evidence="2">The sequence shown here is derived from an EMBL/GenBank/DDBJ whole genome shotgun (WGS) entry which is preliminary data.</text>
</comment>
<evidence type="ECO:0000256" key="1">
    <source>
        <dbReference type="SAM" id="SignalP"/>
    </source>
</evidence>
<reference evidence="2 3" key="1">
    <citation type="submission" date="2017-02" db="EMBL/GenBank/DDBJ databases">
        <title>Genomes of Trichoderma spp. with biocontrol activity.</title>
        <authorList>
            <person name="Gardiner D."/>
            <person name="Kazan K."/>
            <person name="Vos C."/>
            <person name="Harvey P."/>
        </authorList>
    </citation>
    <scope>NUCLEOTIDE SEQUENCE [LARGE SCALE GENOMIC DNA]</scope>
    <source>
        <strain evidence="2 3">Tr1</strain>
    </source>
</reference>
<accession>A0A2K0UFR6</accession>
<evidence type="ECO:0000313" key="3">
    <source>
        <dbReference type="Proteomes" id="UP000236290"/>
    </source>
</evidence>
<dbReference type="Proteomes" id="UP000236290">
    <property type="component" value="Unassembled WGS sequence"/>
</dbReference>
<dbReference type="OrthoDB" id="2349272at2759"/>
<name>A0A2K0UFR6_TRIHA</name>
<proteinExistence type="predicted"/>
<evidence type="ECO:0000313" key="2">
    <source>
        <dbReference type="EMBL" id="PNP56610.1"/>
    </source>
</evidence>
<feature type="chain" id="PRO_5014469174" description="SSCRP protein" evidence="1">
    <location>
        <begin position="20"/>
        <end position="207"/>
    </location>
</feature>
<sequence length="207" mass="22376">MHFSAVSSLALGLATLAAAQLPAAAIVKQIAPNAENCADTTECRTAEQAAPFIAQAMYDYGVYTTPEMAAIIALMAFESVDFKFKHNVSPGRPGQGTANMQMANFNLKYAQSIDSLKGQVSKFTTTDGLSSEDLNTILALVQPDEFNFGSGPWFYSTQCDPSVKQALWDNVDTGFQKYMQCVGVSVTDDRLAYFTRAKAAFGLNAYD</sequence>
<feature type="signal peptide" evidence="1">
    <location>
        <begin position="1"/>
        <end position="19"/>
    </location>
</feature>
<dbReference type="EMBL" id="MTYI01000044">
    <property type="protein sequence ID" value="PNP56610.1"/>
    <property type="molecule type" value="Genomic_DNA"/>
</dbReference>
<dbReference type="AlphaFoldDB" id="A0A2K0UFR6"/>
<organism evidence="2 3">
    <name type="scientific">Trichoderma harzianum</name>
    <name type="common">Hypocrea lixii</name>
    <dbReference type="NCBI Taxonomy" id="5544"/>
    <lineage>
        <taxon>Eukaryota</taxon>
        <taxon>Fungi</taxon>
        <taxon>Dikarya</taxon>
        <taxon>Ascomycota</taxon>
        <taxon>Pezizomycotina</taxon>
        <taxon>Sordariomycetes</taxon>
        <taxon>Hypocreomycetidae</taxon>
        <taxon>Hypocreales</taxon>
        <taxon>Hypocreaceae</taxon>
        <taxon>Trichoderma</taxon>
    </lineage>
</organism>
<protein>
    <recommendedName>
        <fullName evidence="4">SSCRP protein</fullName>
    </recommendedName>
</protein>
<gene>
    <name evidence="2" type="ORF">THARTR1_03306</name>
</gene>
<evidence type="ECO:0008006" key="4">
    <source>
        <dbReference type="Google" id="ProtNLM"/>
    </source>
</evidence>